<comment type="caution">
    <text evidence="3">The sequence shown here is derived from an EMBL/GenBank/DDBJ whole genome shotgun (WGS) entry which is preliminary data.</text>
</comment>
<accession>A0A9P5SH00</accession>
<feature type="transmembrane region" description="Helical" evidence="2">
    <location>
        <begin position="217"/>
        <end position="241"/>
    </location>
</feature>
<dbReference type="EMBL" id="JAAAUY010000492">
    <property type="protein sequence ID" value="KAF9329243.1"/>
    <property type="molecule type" value="Genomic_DNA"/>
</dbReference>
<evidence type="ECO:0000256" key="2">
    <source>
        <dbReference type="SAM" id="Phobius"/>
    </source>
</evidence>
<feature type="transmembrane region" description="Helical" evidence="2">
    <location>
        <begin position="374"/>
        <end position="394"/>
    </location>
</feature>
<evidence type="ECO:0000313" key="4">
    <source>
        <dbReference type="Proteomes" id="UP000696485"/>
    </source>
</evidence>
<feature type="transmembrane region" description="Helical" evidence="2">
    <location>
        <begin position="414"/>
        <end position="431"/>
    </location>
</feature>
<keyword evidence="2" id="KW-1133">Transmembrane helix</keyword>
<name>A0A9P5SH00_9FUNG</name>
<feature type="transmembrane region" description="Helical" evidence="2">
    <location>
        <begin position="349"/>
        <end position="368"/>
    </location>
</feature>
<feature type="transmembrane region" description="Helical" evidence="2">
    <location>
        <begin position="294"/>
        <end position="314"/>
    </location>
</feature>
<organism evidence="3 4">
    <name type="scientific">Podila minutissima</name>
    <dbReference type="NCBI Taxonomy" id="64525"/>
    <lineage>
        <taxon>Eukaryota</taxon>
        <taxon>Fungi</taxon>
        <taxon>Fungi incertae sedis</taxon>
        <taxon>Mucoromycota</taxon>
        <taxon>Mortierellomycotina</taxon>
        <taxon>Mortierellomycetes</taxon>
        <taxon>Mortierellales</taxon>
        <taxon>Mortierellaceae</taxon>
        <taxon>Podila</taxon>
    </lineage>
</organism>
<keyword evidence="2" id="KW-0812">Transmembrane</keyword>
<dbReference type="Proteomes" id="UP000696485">
    <property type="component" value="Unassembled WGS sequence"/>
</dbReference>
<protein>
    <submittedName>
        <fullName evidence="3">Uncharacterized protein</fullName>
    </submittedName>
</protein>
<evidence type="ECO:0000256" key="1">
    <source>
        <dbReference type="SAM" id="MobiDB-lite"/>
    </source>
</evidence>
<gene>
    <name evidence="3" type="ORF">BG006_007645</name>
</gene>
<sequence length="452" mass="49932">MASHYSIDQQQQQVPYTYNQYGPTEQAYLHDTHEDEGQDRMSSQPLNLDHLPTHQQPSAPYYPGLTPPGKILALQTLTTLSTIVFTAIPVVIKAGPEISWGYWYSWKDAFRLLEPFCSGLLHFWFFYASDLMRPEWVPRPGKVLQQGGECGSSVSRISSPAPMRMGSKQDIPLSETSRGSGTDAEYGVGPSYRQQKQQQRAQRRTGSKHSSAFKSGLSGVFMFFLIVYATGAALHTAAAFFKATIELFLDNHSRGIGLSTHPLTNGTGEQLSMALAQELKEGYMLMQDKWEHMISHYIYAFGALGMSWCEMVAYSGQLLPQGVSLARAGHLKAMARKQGPVPEKSSKRLVALWILAGVLYGGIVAGVACQYPKGLYVGLAYVGILMSVLIIYLVSRPKAKRGLLTLGRHYILQTYLIGCVVALVAIIAYMANNQFDMLTSNDKSHLGSTTRP</sequence>
<proteinExistence type="predicted"/>
<feature type="region of interest" description="Disordered" evidence="1">
    <location>
        <begin position="144"/>
        <end position="211"/>
    </location>
</feature>
<reference evidence="3" key="1">
    <citation type="journal article" date="2020" name="Fungal Divers.">
        <title>Resolving the Mortierellaceae phylogeny through synthesis of multi-gene phylogenetics and phylogenomics.</title>
        <authorList>
            <person name="Vandepol N."/>
            <person name="Liber J."/>
            <person name="Desiro A."/>
            <person name="Na H."/>
            <person name="Kennedy M."/>
            <person name="Barry K."/>
            <person name="Grigoriev I.V."/>
            <person name="Miller A.N."/>
            <person name="O'Donnell K."/>
            <person name="Stajich J.E."/>
            <person name="Bonito G."/>
        </authorList>
    </citation>
    <scope>NUCLEOTIDE SEQUENCE</scope>
    <source>
        <strain evidence="3">NVP1</strain>
    </source>
</reference>
<keyword evidence="4" id="KW-1185">Reference proteome</keyword>
<keyword evidence="2" id="KW-0472">Membrane</keyword>
<evidence type="ECO:0000313" key="3">
    <source>
        <dbReference type="EMBL" id="KAF9329243.1"/>
    </source>
</evidence>
<dbReference type="AlphaFoldDB" id="A0A9P5SH00"/>